<dbReference type="Proteomes" id="UP001396334">
    <property type="component" value="Unassembled WGS sequence"/>
</dbReference>
<keyword evidence="2" id="KW-1185">Reference proteome</keyword>
<gene>
    <name evidence="1" type="ORF">V6N11_014009</name>
</gene>
<protein>
    <submittedName>
        <fullName evidence="1">Uncharacterized protein</fullName>
    </submittedName>
</protein>
<organism evidence="1 2">
    <name type="scientific">Hibiscus sabdariffa</name>
    <name type="common">roselle</name>
    <dbReference type="NCBI Taxonomy" id="183260"/>
    <lineage>
        <taxon>Eukaryota</taxon>
        <taxon>Viridiplantae</taxon>
        <taxon>Streptophyta</taxon>
        <taxon>Embryophyta</taxon>
        <taxon>Tracheophyta</taxon>
        <taxon>Spermatophyta</taxon>
        <taxon>Magnoliopsida</taxon>
        <taxon>eudicotyledons</taxon>
        <taxon>Gunneridae</taxon>
        <taxon>Pentapetalae</taxon>
        <taxon>rosids</taxon>
        <taxon>malvids</taxon>
        <taxon>Malvales</taxon>
        <taxon>Malvaceae</taxon>
        <taxon>Malvoideae</taxon>
        <taxon>Hibiscus</taxon>
    </lineage>
</organism>
<name>A0ABR2AFE4_9ROSI</name>
<evidence type="ECO:0000313" key="1">
    <source>
        <dbReference type="EMBL" id="KAK8491885.1"/>
    </source>
</evidence>
<proteinExistence type="predicted"/>
<comment type="caution">
    <text evidence="1">The sequence shown here is derived from an EMBL/GenBank/DDBJ whole genome shotgun (WGS) entry which is preliminary data.</text>
</comment>
<dbReference type="EMBL" id="JBBPBN010000257">
    <property type="protein sequence ID" value="KAK8491885.1"/>
    <property type="molecule type" value="Genomic_DNA"/>
</dbReference>
<sequence length="285" mass="32002">MSQQKLDSRRQQNTAVCSKKKSPLAPRDGSGGRPYAQATAAPAPRSQNRIFLLAFPIHSPAQFSYPSVQCTGLISWREKTKCSCVVVVRRFDAFPSLPGIVPHRKKERRAAARPVANTRPVQRERAAQTNVSCYTESPAGHRGPSGKAMIRRGTDHSFFHWGQKQDEEAKLSELYKADHYISRWRKKLLRASLHSLRGSRTAHSWKSEGPYYLPNPSLRGTVDRKAPSKPPHSSKREGKGPMYLHDPCRFYPIYTRSQSPIGPATTPQNESSCGTFYLWRNSGGT</sequence>
<reference evidence="1 2" key="1">
    <citation type="journal article" date="2024" name="G3 (Bethesda)">
        <title>Genome assembly of Hibiscus sabdariffa L. provides insights into metabolisms of medicinal natural products.</title>
        <authorList>
            <person name="Kim T."/>
        </authorList>
    </citation>
    <scope>NUCLEOTIDE SEQUENCE [LARGE SCALE GENOMIC DNA]</scope>
    <source>
        <strain evidence="1">TK-2024</strain>
        <tissue evidence="1">Old leaves</tissue>
    </source>
</reference>
<evidence type="ECO:0000313" key="2">
    <source>
        <dbReference type="Proteomes" id="UP001396334"/>
    </source>
</evidence>
<accession>A0ABR2AFE4</accession>